<gene>
    <name evidence="1" type="ORF">RPERSI_LOCUS31353</name>
</gene>
<proteinExistence type="predicted"/>
<feature type="non-terminal residue" evidence="1">
    <location>
        <position position="67"/>
    </location>
</feature>
<evidence type="ECO:0000313" key="2">
    <source>
        <dbReference type="Proteomes" id="UP000789920"/>
    </source>
</evidence>
<feature type="non-terminal residue" evidence="1">
    <location>
        <position position="1"/>
    </location>
</feature>
<organism evidence="1 2">
    <name type="scientific">Racocetra persica</name>
    <dbReference type="NCBI Taxonomy" id="160502"/>
    <lineage>
        <taxon>Eukaryota</taxon>
        <taxon>Fungi</taxon>
        <taxon>Fungi incertae sedis</taxon>
        <taxon>Mucoromycota</taxon>
        <taxon>Glomeromycotina</taxon>
        <taxon>Glomeromycetes</taxon>
        <taxon>Diversisporales</taxon>
        <taxon>Gigasporaceae</taxon>
        <taxon>Racocetra</taxon>
    </lineage>
</organism>
<reference evidence="1" key="1">
    <citation type="submission" date="2021-06" db="EMBL/GenBank/DDBJ databases">
        <authorList>
            <person name="Kallberg Y."/>
            <person name="Tangrot J."/>
            <person name="Rosling A."/>
        </authorList>
    </citation>
    <scope>NUCLEOTIDE SEQUENCE</scope>
    <source>
        <strain evidence="1">MA461A</strain>
    </source>
</reference>
<dbReference type="EMBL" id="CAJVQC010126126">
    <property type="protein sequence ID" value="CAG8840224.1"/>
    <property type="molecule type" value="Genomic_DNA"/>
</dbReference>
<comment type="caution">
    <text evidence="1">The sequence shown here is derived from an EMBL/GenBank/DDBJ whole genome shotgun (WGS) entry which is preliminary data.</text>
</comment>
<evidence type="ECO:0000313" key="1">
    <source>
        <dbReference type="EMBL" id="CAG8840224.1"/>
    </source>
</evidence>
<protein>
    <submittedName>
        <fullName evidence="1">17012_t:CDS:1</fullName>
    </submittedName>
</protein>
<sequence length="67" mass="7727">STPPVRKRKGPVTAENSDSDNATVPINSYKRKKVDIKEFKRMVIDFKRHPALKNYCQLVSELHSVEE</sequence>
<accession>A0ACA9SHQ4</accession>
<keyword evidence="2" id="KW-1185">Reference proteome</keyword>
<dbReference type="Proteomes" id="UP000789920">
    <property type="component" value="Unassembled WGS sequence"/>
</dbReference>
<name>A0ACA9SHQ4_9GLOM</name>